<feature type="compositionally biased region" description="Gly residues" evidence="3">
    <location>
        <begin position="90"/>
        <end position="123"/>
    </location>
</feature>
<gene>
    <name evidence="5" type="ORF">H696_01593</name>
</gene>
<feature type="compositionally biased region" description="Pro residues" evidence="3">
    <location>
        <begin position="283"/>
        <end position="293"/>
    </location>
</feature>
<dbReference type="SMART" id="SM00360">
    <property type="entry name" value="RRM"/>
    <property type="match status" value="1"/>
</dbReference>
<feature type="compositionally biased region" description="Low complexity" evidence="3">
    <location>
        <begin position="1310"/>
        <end position="1320"/>
    </location>
</feature>
<reference evidence="5" key="1">
    <citation type="submission" date="2013-04" db="EMBL/GenBank/DDBJ databases">
        <title>The Genome Sequence of Fonticula alba ATCC 38817.</title>
        <authorList>
            <consortium name="The Broad Institute Genomics Platform"/>
            <person name="Russ C."/>
            <person name="Cuomo C."/>
            <person name="Burger G."/>
            <person name="Gray M.W."/>
            <person name="Holland P.W.H."/>
            <person name="King N."/>
            <person name="Lang F.B.F."/>
            <person name="Roger A.J."/>
            <person name="Ruiz-Trillo I."/>
            <person name="Brown M."/>
            <person name="Walker B."/>
            <person name="Young S."/>
            <person name="Zeng Q."/>
            <person name="Gargeya S."/>
            <person name="Fitzgerald M."/>
            <person name="Haas B."/>
            <person name="Abouelleil A."/>
            <person name="Allen A.W."/>
            <person name="Alvarado L."/>
            <person name="Arachchi H.M."/>
            <person name="Berlin A.M."/>
            <person name="Chapman S.B."/>
            <person name="Gainer-Dewar J."/>
            <person name="Goldberg J."/>
            <person name="Griggs A."/>
            <person name="Gujja S."/>
            <person name="Hansen M."/>
            <person name="Howarth C."/>
            <person name="Imamovic A."/>
            <person name="Ireland A."/>
            <person name="Larimer J."/>
            <person name="McCowan C."/>
            <person name="Murphy C."/>
            <person name="Pearson M."/>
            <person name="Poon T.W."/>
            <person name="Priest M."/>
            <person name="Roberts A."/>
            <person name="Saif S."/>
            <person name="Shea T."/>
            <person name="Sisk P."/>
            <person name="Sykes S."/>
            <person name="Wortman J."/>
            <person name="Nusbaum C."/>
            <person name="Birren B."/>
        </authorList>
    </citation>
    <scope>NUCLEOTIDE SEQUENCE [LARGE SCALE GENOMIC DNA]</scope>
    <source>
        <strain evidence="5">ATCC 38817</strain>
    </source>
</reference>
<dbReference type="SUPFAM" id="SSF54928">
    <property type="entry name" value="RNA-binding domain, RBD"/>
    <property type="match status" value="1"/>
</dbReference>
<evidence type="ECO:0000256" key="3">
    <source>
        <dbReference type="SAM" id="MobiDB-lite"/>
    </source>
</evidence>
<feature type="compositionally biased region" description="Pro residues" evidence="3">
    <location>
        <begin position="305"/>
        <end position="318"/>
    </location>
</feature>
<accession>A0A058ZFD7</accession>
<feature type="compositionally biased region" description="Low complexity" evidence="3">
    <location>
        <begin position="1454"/>
        <end position="1505"/>
    </location>
</feature>
<proteinExistence type="predicted"/>
<dbReference type="Proteomes" id="UP000030693">
    <property type="component" value="Unassembled WGS sequence"/>
</dbReference>
<evidence type="ECO:0000256" key="1">
    <source>
        <dbReference type="PROSITE-ProRule" id="PRU00176"/>
    </source>
</evidence>
<dbReference type="eggNOG" id="KOG0108">
    <property type="taxonomic scope" value="Eukaryota"/>
</dbReference>
<organism evidence="5">
    <name type="scientific">Fonticula alba</name>
    <name type="common">Slime mold</name>
    <dbReference type="NCBI Taxonomy" id="691883"/>
    <lineage>
        <taxon>Eukaryota</taxon>
        <taxon>Rotosphaerida</taxon>
        <taxon>Fonticulaceae</taxon>
        <taxon>Fonticula</taxon>
    </lineage>
</organism>
<feature type="region of interest" description="Disordered" evidence="3">
    <location>
        <begin position="1453"/>
        <end position="1524"/>
    </location>
</feature>
<feature type="compositionally biased region" description="Low complexity" evidence="3">
    <location>
        <begin position="1197"/>
        <end position="1227"/>
    </location>
</feature>
<protein>
    <recommendedName>
        <fullName evidence="4">RRM domain-containing protein</fullName>
    </recommendedName>
</protein>
<dbReference type="InterPro" id="IPR012677">
    <property type="entry name" value="Nucleotide-bd_a/b_plait_sf"/>
</dbReference>
<evidence type="ECO:0000256" key="2">
    <source>
        <dbReference type="SAM" id="Coils"/>
    </source>
</evidence>
<evidence type="ECO:0000313" key="5">
    <source>
        <dbReference type="EMBL" id="KCV72192.1"/>
    </source>
</evidence>
<feature type="domain" description="RRM" evidence="4">
    <location>
        <begin position="6"/>
        <end position="85"/>
    </location>
</feature>
<dbReference type="InterPro" id="IPR025742">
    <property type="entry name" value="CSTF2_hinge"/>
</dbReference>
<dbReference type="Pfam" id="PF14327">
    <property type="entry name" value="CSTF2_hinge"/>
    <property type="match status" value="1"/>
</dbReference>
<keyword evidence="2" id="KW-0175">Coiled coil</keyword>
<dbReference type="OrthoDB" id="272703at2759"/>
<feature type="compositionally biased region" description="Low complexity" evidence="3">
    <location>
        <begin position="272"/>
        <end position="282"/>
    </location>
</feature>
<feature type="compositionally biased region" description="Low complexity" evidence="3">
    <location>
        <begin position="1174"/>
        <end position="1184"/>
    </location>
</feature>
<feature type="coiled-coil region" evidence="2">
    <location>
        <begin position="1038"/>
        <end position="1149"/>
    </location>
</feature>
<dbReference type="GO" id="GO:0005847">
    <property type="term" value="C:mRNA cleavage and polyadenylation specificity factor complex"/>
    <property type="evidence" value="ECO:0007669"/>
    <property type="project" value="TreeGrafter"/>
</dbReference>
<feature type="region of interest" description="Disordered" evidence="3">
    <location>
        <begin position="631"/>
        <end position="659"/>
    </location>
</feature>
<dbReference type="GO" id="GO:0003729">
    <property type="term" value="F:mRNA binding"/>
    <property type="evidence" value="ECO:0007669"/>
    <property type="project" value="TreeGrafter"/>
</dbReference>
<dbReference type="RefSeq" id="XP_009493770.1">
    <property type="nucleotide sequence ID" value="XM_009495495.1"/>
</dbReference>
<feature type="compositionally biased region" description="Low complexity" evidence="3">
    <location>
        <begin position="1261"/>
        <end position="1278"/>
    </location>
</feature>
<dbReference type="PANTHER" id="PTHR45735:SF2">
    <property type="entry name" value="CLEAVAGE STIMULATION FACTOR SUBUNIT 2"/>
    <property type="match status" value="1"/>
</dbReference>
<dbReference type="Pfam" id="PF00076">
    <property type="entry name" value="RRM_1"/>
    <property type="match status" value="1"/>
</dbReference>
<dbReference type="InterPro" id="IPR000504">
    <property type="entry name" value="RRM_dom"/>
</dbReference>
<dbReference type="PANTHER" id="PTHR45735">
    <property type="entry name" value="CLEAVAGE STIMULATION FACTOR SUBUNIT 2"/>
    <property type="match status" value="1"/>
</dbReference>
<name>A0A058ZFD7_FONAL</name>
<feature type="coiled-coil region" evidence="2">
    <location>
        <begin position="450"/>
        <end position="527"/>
    </location>
</feature>
<evidence type="ECO:0000259" key="4">
    <source>
        <dbReference type="PROSITE" id="PS50102"/>
    </source>
</evidence>
<keyword evidence="1" id="KW-0694">RNA-binding</keyword>
<feature type="compositionally biased region" description="Low complexity" evidence="3">
    <location>
        <begin position="636"/>
        <end position="659"/>
    </location>
</feature>
<dbReference type="Gene3D" id="3.30.70.330">
    <property type="match status" value="1"/>
</dbReference>
<feature type="compositionally biased region" description="Pro residues" evidence="3">
    <location>
        <begin position="1239"/>
        <end position="1249"/>
    </location>
</feature>
<dbReference type="EMBL" id="KB932202">
    <property type="protein sequence ID" value="KCV72192.1"/>
    <property type="molecule type" value="Genomic_DNA"/>
</dbReference>
<feature type="compositionally biased region" description="Gly residues" evidence="3">
    <location>
        <begin position="1299"/>
        <end position="1309"/>
    </location>
</feature>
<evidence type="ECO:0000313" key="6">
    <source>
        <dbReference type="Proteomes" id="UP000030693"/>
    </source>
</evidence>
<keyword evidence="6" id="KW-1185">Reference proteome</keyword>
<dbReference type="Gene3D" id="1.25.40.630">
    <property type="match status" value="1"/>
</dbReference>
<feature type="region of interest" description="Disordered" evidence="3">
    <location>
        <begin position="1166"/>
        <end position="1328"/>
    </location>
</feature>
<dbReference type="PROSITE" id="PS50102">
    <property type="entry name" value="RRM"/>
    <property type="match status" value="1"/>
</dbReference>
<dbReference type="InterPro" id="IPR035979">
    <property type="entry name" value="RBD_domain_sf"/>
</dbReference>
<dbReference type="GeneID" id="20526318"/>
<feature type="region of interest" description="Disordered" evidence="3">
    <location>
        <begin position="256"/>
        <end position="365"/>
    </location>
</feature>
<dbReference type="STRING" id="691883.A0A058ZFD7"/>
<feature type="region of interest" description="Disordered" evidence="3">
    <location>
        <begin position="75"/>
        <end position="150"/>
    </location>
</feature>
<sequence>MSRNENTVFVANIPFEATEQEVIQVMQRAGPVVSFRFHIDPKTGKSKGSGFCDYVDALSAQSAIRNINKSLTLHNRPLRVSAPTSSSSSSGGGSHGGGGGGGGGGHGGHGGHGGGAGGVGGHSGMSMMGGPMALGGGPGGVHSRPMGPGPMGSPAVLNALQMPGFGASDGRSNPIGVLERIRSTVHTMSAQQMSELLLELKHMTIHEPLKLKALLQDHPAFAFATLEALITTGVIRDDHPSFHTDYDSSYSGTGAGAGAGAHHPGIVLSSLTSPPTTAGSPPGFAPGPPPGAGPPMHRHPMVPGGMPPGGPPPPPPGGPHLGPMAGGPGGSPPPGAHLSPPGAGGPASLPPGPGGPGESVQKLQADSRAQKIELHKLSEESSILNFHNGRLTRRVESLQEEIRQIEATSGSAWIGGIPKKEYARVCGELDTIKDDLSLRISEAARLHSLVADLEAEVAEAAAHAAALRQRLTETQEQSEQLTQEKEQLLLEQRLAAEQAEANARIAAAALEESRQAASSALTRLRETSEVAHSAAHAIVLTSASRWRAGGWIDPGRITSWWLLDMQRRWLPPLALPLQDIGKAWAALAEGLGQFQGLLKLRCGNVLSLDESPSIAFGVDFARLSSVSLPESGDLTGPSDMASPGGMSSGASSPGSSDSDTTLAGLFLQLFDAADQTGPLEEFGTALDDLAAVLNTSGPPAARPGEGLLDALVALLGHFGTLLRHHQRQVSFECQTALRLLATNEVPPKLLQLITSSQKLVSYFSILIVSLEKALASVSAEREAIFGRGSACPGPGGRHALLQTYLVLRSASSHALARNTKDFFTALAGFSSTEKAFVRSVSAGAYRLREAADEWSALRELPNACGRIPGQVAGLMDAFQQLSTSEALAAVAAHAFIAQSPSRPVGLASAASPAPSQQLVLLPRLVTSSNSLPASVRPLISMFPIAFSATRHVQSATRDGLMLATDMLAPGNRGHLAAGADRDDLALRTRSYMLAGLDLPAEPEFIPHHEALRQASVAQQAESKIRTSEASVAALKEGIVKLREKHSALMAQQEALRAENAGLQRDARAVQVTLQEHRETERRLRAEVAQLSEQRAASRERVAAAERATQALQAELRSEAQLRRQAEAEQAELRARCAALAAQVAALEAAAATAGAPAGMAVAAPAGDLEPGTKPPGAGSPAAAGSLGIHSPSPSPPSGSDSESPVPSAALLPAPGSGAGASGPSSPSIGMLLDLSGPSFPEPAASPPVPGDEFAFSWATVAGSPGPGAKPAAQASPGSTEQPDDGFGDFVNSGPASPGPGSGTSAGGPAGLQAGPPVAGPSQSVHVAPASSKWGHSAATVLFEDPLTGSSVSSLPLPLALPGDFVSPEGAASAAASGVSVRLARLASQRTSAEIRLRAIESELAACHQEIALLTTRALDAEGRATLALEDGESTRRAYESQIAIMSDYMAQLQASSPPSSGGEAPAAAGTTSPGSASSGPGASSSSDEGPQAVASGSAAAPADGPIDMEEFGSFTFATFPSGDE</sequence>